<evidence type="ECO:0000256" key="6">
    <source>
        <dbReference type="SAM" id="Phobius"/>
    </source>
</evidence>
<dbReference type="RefSeq" id="WP_369385856.1">
    <property type="nucleotide sequence ID" value="NZ_BBML01000003.1"/>
</dbReference>
<feature type="transmembrane region" description="Helical" evidence="6">
    <location>
        <begin position="71"/>
        <end position="101"/>
    </location>
</feature>
<reference evidence="7" key="1">
    <citation type="journal article" date="2014" name="Genome Announc.">
        <title>Draft Genome Sequences of Marine Flavobacterium Nonlabens Strains NR17, NR24, NR27, NR32, NR33, and Ara13.</title>
        <authorList>
            <person name="Nakanishi M."/>
            <person name="Meirelles P."/>
            <person name="Suzuki R."/>
            <person name="Takatani N."/>
            <person name="Mino S."/>
            <person name="Suda W."/>
            <person name="Oshima K."/>
            <person name="Hattori M."/>
            <person name="Ohkuma M."/>
            <person name="Hosokawa M."/>
            <person name="Miyashita K."/>
            <person name="Thompson F.L."/>
            <person name="Niwa A."/>
            <person name="Sawabe T."/>
            <person name="Sawabe T."/>
        </authorList>
    </citation>
    <scope>NUCLEOTIDE SEQUENCE [LARGE SCALE GENOMIC DNA]</scope>
    <source>
        <strain evidence="7">JCM 19294</strain>
    </source>
</reference>
<evidence type="ECO:0000256" key="4">
    <source>
        <dbReference type="ARBA" id="ARBA00022989"/>
    </source>
</evidence>
<feature type="transmembrane region" description="Helical" evidence="6">
    <location>
        <begin position="151"/>
        <end position="171"/>
    </location>
</feature>
<evidence type="ECO:0000256" key="5">
    <source>
        <dbReference type="ARBA" id="ARBA00023136"/>
    </source>
</evidence>
<comment type="subcellular location">
    <subcellularLocation>
        <location evidence="1">Membrane</location>
        <topology evidence="1">Multi-pass membrane protein</topology>
    </subcellularLocation>
</comment>
<organism evidence="7 8">
    <name type="scientific">Nonlabens tegetincola</name>
    <dbReference type="NCBI Taxonomy" id="323273"/>
    <lineage>
        <taxon>Bacteria</taxon>
        <taxon>Pseudomonadati</taxon>
        <taxon>Bacteroidota</taxon>
        <taxon>Flavobacteriia</taxon>
        <taxon>Flavobacteriales</taxon>
        <taxon>Flavobacteriaceae</taxon>
        <taxon>Nonlabens</taxon>
    </lineage>
</organism>
<evidence type="ECO:0000256" key="1">
    <source>
        <dbReference type="ARBA" id="ARBA00004141"/>
    </source>
</evidence>
<comment type="similarity">
    <text evidence="2">Belongs to the autoinducer-2 exporter (AI-2E) (TC 2.A.86) family.</text>
</comment>
<gene>
    <name evidence="7" type="ORF">JCM19294_1206</name>
</gene>
<keyword evidence="8" id="KW-1185">Reference proteome</keyword>
<dbReference type="GO" id="GO:0016020">
    <property type="term" value="C:membrane"/>
    <property type="evidence" value="ECO:0007669"/>
    <property type="project" value="UniProtKB-SubCell"/>
</dbReference>
<sequence>MFITFFLLKDSRLLLEGILVFSKEGNEGRFLRAFTKIKQLLSRYFIGLVFQVLILFVLYTIILIITGTENAILIAFFCALLNLVPYLGPAVGYVLMSAFVITDNLGANFSEVIFPKLIIIAVGYGIVQTIDNFLNQPLIFGKSVKSHPLEIFIIILIAGIVFGVVGLVLAVPTYTAIKVIAQEFLSEYKIVKKLTRNL</sequence>
<dbReference type="InterPro" id="IPR002549">
    <property type="entry name" value="AI-2E-like"/>
</dbReference>
<keyword evidence="4 6" id="KW-1133">Transmembrane helix</keyword>
<evidence type="ECO:0000256" key="2">
    <source>
        <dbReference type="ARBA" id="ARBA00009773"/>
    </source>
</evidence>
<keyword evidence="3 6" id="KW-0812">Transmembrane</keyword>
<name>A0A090Q3Y0_9FLAO</name>
<keyword evidence="5 6" id="KW-0472">Membrane</keyword>
<dbReference type="Pfam" id="PF01594">
    <property type="entry name" value="AI-2E_transport"/>
    <property type="match status" value="1"/>
</dbReference>
<comment type="caution">
    <text evidence="7">The sequence shown here is derived from an EMBL/GenBank/DDBJ whole genome shotgun (WGS) entry which is preliminary data.</text>
</comment>
<evidence type="ECO:0000256" key="3">
    <source>
        <dbReference type="ARBA" id="ARBA00022692"/>
    </source>
</evidence>
<feature type="transmembrane region" description="Helical" evidence="6">
    <location>
        <begin position="113"/>
        <end position="131"/>
    </location>
</feature>
<dbReference type="STRING" id="319236.BST91_03490"/>
<dbReference type="AlphaFoldDB" id="A0A090Q3Y0"/>
<feature type="transmembrane region" description="Helical" evidence="6">
    <location>
        <begin position="44"/>
        <end position="65"/>
    </location>
</feature>
<protein>
    <submittedName>
        <fullName evidence="7">Permease</fullName>
    </submittedName>
</protein>
<proteinExistence type="inferred from homology"/>
<accession>A0A090Q3Y0</accession>
<dbReference type="Proteomes" id="UP000029221">
    <property type="component" value="Unassembled WGS sequence"/>
</dbReference>
<evidence type="ECO:0000313" key="7">
    <source>
        <dbReference type="EMBL" id="GAK96897.1"/>
    </source>
</evidence>
<dbReference type="EMBL" id="BBML01000003">
    <property type="protein sequence ID" value="GAK96897.1"/>
    <property type="molecule type" value="Genomic_DNA"/>
</dbReference>
<evidence type="ECO:0000313" key="8">
    <source>
        <dbReference type="Proteomes" id="UP000029221"/>
    </source>
</evidence>
<dbReference type="eggNOG" id="COG0628">
    <property type="taxonomic scope" value="Bacteria"/>
</dbReference>